<dbReference type="GO" id="GO:0006308">
    <property type="term" value="P:DNA catabolic process"/>
    <property type="evidence" value="ECO:0007669"/>
    <property type="project" value="InterPro"/>
</dbReference>
<evidence type="ECO:0000259" key="6">
    <source>
        <dbReference type="Pfam" id="PF03372"/>
    </source>
</evidence>
<dbReference type="HOGENOM" id="CLU_043335_2_1_1"/>
<dbReference type="GO" id="GO:0003677">
    <property type="term" value="F:DNA binding"/>
    <property type="evidence" value="ECO:0007669"/>
    <property type="project" value="TreeGrafter"/>
</dbReference>
<keyword evidence="5" id="KW-0732">Signal</keyword>
<feature type="chain" id="PRO_5001705770" evidence="5">
    <location>
        <begin position="24"/>
        <end position="401"/>
    </location>
</feature>
<accession>A0A075AQV6</accession>
<feature type="compositionally biased region" description="Basic residues" evidence="4">
    <location>
        <begin position="223"/>
        <end position="233"/>
    </location>
</feature>
<evidence type="ECO:0000313" key="8">
    <source>
        <dbReference type="Proteomes" id="UP000030755"/>
    </source>
</evidence>
<name>A0A075AQV6_ROZAC</name>
<dbReference type="PRINTS" id="PR00130">
    <property type="entry name" value="DNASEI"/>
</dbReference>
<dbReference type="InterPro" id="IPR005135">
    <property type="entry name" value="Endo/exonuclease/phosphatase"/>
</dbReference>
<dbReference type="InterPro" id="IPR036691">
    <property type="entry name" value="Endo/exonu/phosph_ase_sf"/>
</dbReference>
<organism evidence="7 8">
    <name type="scientific">Rozella allomycis (strain CSF55)</name>
    <dbReference type="NCBI Taxonomy" id="988480"/>
    <lineage>
        <taxon>Eukaryota</taxon>
        <taxon>Fungi</taxon>
        <taxon>Fungi incertae sedis</taxon>
        <taxon>Cryptomycota</taxon>
        <taxon>Cryptomycota incertae sedis</taxon>
        <taxon>Rozella</taxon>
    </lineage>
</organism>
<dbReference type="EMBL" id="KE561139">
    <property type="protein sequence ID" value="EPZ32588.1"/>
    <property type="molecule type" value="Genomic_DNA"/>
</dbReference>
<gene>
    <name evidence="7" type="ORF">O9G_004690</name>
</gene>
<evidence type="ECO:0000256" key="4">
    <source>
        <dbReference type="SAM" id="MobiDB-lite"/>
    </source>
</evidence>
<feature type="signal peptide" evidence="5">
    <location>
        <begin position="1"/>
        <end position="23"/>
    </location>
</feature>
<dbReference type="STRING" id="988480.A0A075AQV6"/>
<dbReference type="OrthoDB" id="10061407at2759"/>
<keyword evidence="3" id="KW-0378">Hydrolase</keyword>
<dbReference type="AlphaFoldDB" id="A0A075AQV6"/>
<evidence type="ECO:0000256" key="5">
    <source>
        <dbReference type="SAM" id="SignalP"/>
    </source>
</evidence>
<evidence type="ECO:0000313" key="7">
    <source>
        <dbReference type="EMBL" id="EPZ32588.1"/>
    </source>
</evidence>
<keyword evidence="8" id="KW-1185">Reference proteome</keyword>
<feature type="region of interest" description="Disordered" evidence="4">
    <location>
        <begin position="202"/>
        <end position="271"/>
    </location>
</feature>
<proteinExistence type="inferred from homology"/>
<evidence type="ECO:0000256" key="2">
    <source>
        <dbReference type="ARBA" id="ARBA00022722"/>
    </source>
</evidence>
<feature type="domain" description="Endonuclease/exonuclease/phosphatase" evidence="6">
    <location>
        <begin position="32"/>
        <end position="321"/>
    </location>
</feature>
<reference evidence="7 8" key="1">
    <citation type="journal article" date="2013" name="Curr. Biol.">
        <title>Shared signatures of parasitism and phylogenomics unite Cryptomycota and microsporidia.</title>
        <authorList>
            <person name="James T.Y."/>
            <person name="Pelin A."/>
            <person name="Bonen L."/>
            <person name="Ahrendt S."/>
            <person name="Sain D."/>
            <person name="Corradi N."/>
            <person name="Stajich J.E."/>
        </authorList>
    </citation>
    <scope>NUCLEOTIDE SEQUENCE [LARGE SCALE GENOMIC DNA]</scope>
    <source>
        <strain evidence="7 8">CSF55</strain>
    </source>
</reference>
<feature type="compositionally biased region" description="Acidic residues" evidence="4">
    <location>
        <begin position="241"/>
        <end position="254"/>
    </location>
</feature>
<dbReference type="PANTHER" id="PTHR11371:SF31">
    <property type="entry name" value="EXTRACELLULAR NUCLEASE"/>
    <property type="match status" value="1"/>
</dbReference>
<dbReference type="GO" id="GO:0004530">
    <property type="term" value="F:deoxyribonuclease I activity"/>
    <property type="evidence" value="ECO:0007669"/>
    <property type="project" value="TreeGrafter"/>
</dbReference>
<keyword evidence="2" id="KW-0540">Nuclease</keyword>
<dbReference type="SMART" id="SM00476">
    <property type="entry name" value="DNaseIc"/>
    <property type="match status" value="1"/>
</dbReference>
<dbReference type="Pfam" id="PF03372">
    <property type="entry name" value="Exo_endo_phos"/>
    <property type="match status" value="1"/>
</dbReference>
<protein>
    <submittedName>
        <fullName evidence="7">Deoxyribonuclease I-like domain-containing protein</fullName>
    </submittedName>
</protein>
<dbReference type="InterPro" id="IPR016202">
    <property type="entry name" value="DNase_I"/>
</dbReference>
<evidence type="ECO:0000256" key="1">
    <source>
        <dbReference type="ARBA" id="ARBA00007359"/>
    </source>
</evidence>
<dbReference type="Gene3D" id="3.60.10.10">
    <property type="entry name" value="Endonuclease/exonuclease/phosphatase"/>
    <property type="match status" value="2"/>
</dbReference>
<dbReference type="SUPFAM" id="SSF56219">
    <property type="entry name" value="DNase I-like"/>
    <property type="match status" value="1"/>
</dbReference>
<sequence length="401" mass="45461">MSIQTLVLLLGLLLLAFVQHSSGYEFTFGAMNLNVFGVTKLNDSLVTSTISTIITRYDVFLAQEIRDISGSTPSRLLSMVNNLTSAGYELVASDHLGKSSSKEQYVYFYRKDRAVLIDQWQYDGIAARNFERPPFCVLMSFGHEKVVFIGLHAKPAAAIFEINSLKYVYDEVLQRWGESNIMIMGDLNADCQYVRKKHWHLPKSDSSSTEDEGVFTDSESSRAKRRSRRKPKNLAHAPIGYDEDDHGYSGDDEASERPKKRRVKQKRSDDNTVNHSNFTVLLYHDTRLHWLIETSVDTTTSISTCCAFDRIIASTSAMRLVVPNSAKPYYYPCDIYSSETSTKKPWHPDNACEKLKLDLADISRISDHFPVEVKLDIKPNLADSVFNLAKSLFAIRILINI</sequence>
<dbReference type="GO" id="GO:0005634">
    <property type="term" value="C:nucleus"/>
    <property type="evidence" value="ECO:0007669"/>
    <property type="project" value="TreeGrafter"/>
</dbReference>
<dbReference type="PANTHER" id="PTHR11371">
    <property type="entry name" value="DEOXYRIBONUCLEASE"/>
    <property type="match status" value="1"/>
</dbReference>
<dbReference type="Proteomes" id="UP000030755">
    <property type="component" value="Unassembled WGS sequence"/>
</dbReference>
<evidence type="ECO:0000256" key="3">
    <source>
        <dbReference type="ARBA" id="ARBA00022801"/>
    </source>
</evidence>
<comment type="similarity">
    <text evidence="1">Belongs to the DNase I family.</text>
</comment>